<sequence>MHAASRYHAKPFHENWPTMLDRIIQFSLRNRLLILVAAAIMLGVGTWQTSQLPIDVFPNLSRPRVVVITEAHGMAPEEVETLITFPLETAFNGASGVEAVRSSSGIGLSVIYIEFGWNTDIYNDRQIVNERLQLASEQLPDGVKPTLAPISSIMGQILMYGMWSEGGETEPMKVRTMADWVVRQRLLTVPGVSQVFTMGGGRKQFQVLIDPDKLIQFGLTIEDVHTAVNESNMNATGGYLDDQGANELLVRGLGRITSLDELKQIAITMRAGRPVTLADVARVVEGAQVKRGDSSAFLRDEAGNIEGGPAVVLTINKQPGSDTRKVDQAIAEALEELRVSLPDDIRIANVYSQRSFIDRAIENVVEALADGGVLVLVILFLFLLNFRTTFITLTAIPLSIISTACVFAIFGLSINTMTLGGLAVAIGELVDDAIVDVENIFRRLKENRHLDNPRPVLRVVYDASVEVRSSVVYGTAIVVLVFIPLFALEGMEGRLFVPLAMGYVVSLIASLGVSLTVTPVLASLLMVGKRNWQMVVPVMAFGISGLTVTWILPRLSHWFIEGWQLPGSTLVWTLLLTPVFWIVIQVSEWLLGGGDAEEGRLLEGLKGIAGLAIRFSTRLAVPVLAATAVLVVFAAIALSRLERDFLPPFNEGAVQVNALLAPGTSLATSNEIGVAIQEELMKIDSVKSVARRTGRAELDEHAEGVNVTEMFLEIADDANREQTIETVRETMEEFPGVVSSTEQPLAHLISHMISGVKAQIGIKLYGDDLDVLRNKAEEMKRRIADVPGLADVMIEQQTNIPQLRIDVDQVALTQNGLRPANVMELVETAMNGQVVSQIVMGQRTFDLMLRMDEPYRENIDKLMRLPVPLPNGGTLPLDELADVYRSDGPNMIKREKVRRRIVLQANVSDRGVVDVVNDIQSRLEDLELQPGYYLEYGGQFESQQSATRRLMILSGVALVGMFLVLYTLFGNVNFAMQVLVALPTAFVGAVAALVLTDQNLTVAAMVGFISLCGIASRNGILLLNHYLHLVRHEGESWTHQMVVRAGQERMAPVLMTALTSGIGLLPLALAAGEPGKEILFPIATVIVGGLLSSTLAEFFVRPALFWAIGRTAGQQMVAETAGDFGESFEK</sequence>
<dbReference type="Gene3D" id="3.30.70.1440">
    <property type="entry name" value="Multidrug efflux transporter AcrB pore domain"/>
    <property type="match status" value="1"/>
</dbReference>
<dbReference type="InterPro" id="IPR027463">
    <property type="entry name" value="AcrB_DN_DC_subdom"/>
</dbReference>
<keyword evidence="1" id="KW-1133">Transmembrane helix</keyword>
<dbReference type="PANTHER" id="PTHR32063">
    <property type="match status" value="1"/>
</dbReference>
<dbReference type="EMBL" id="AMCW01000022">
    <property type="protein sequence ID" value="EKK03558.1"/>
    <property type="molecule type" value="Genomic_DNA"/>
</dbReference>
<dbReference type="SUPFAM" id="SSF82866">
    <property type="entry name" value="Multidrug efflux transporter AcrB transmembrane domain"/>
    <property type="match status" value="2"/>
</dbReference>
<evidence type="ECO:0000313" key="3">
    <source>
        <dbReference type="Proteomes" id="UP000007993"/>
    </source>
</evidence>
<protein>
    <submittedName>
        <fullName evidence="2">Heavy metal efflux pump, CzcA family</fullName>
    </submittedName>
</protein>
<dbReference type="GO" id="GO:0005886">
    <property type="term" value="C:plasma membrane"/>
    <property type="evidence" value="ECO:0007669"/>
    <property type="project" value="TreeGrafter"/>
</dbReference>
<dbReference type="GO" id="GO:0042910">
    <property type="term" value="F:xenobiotic transmembrane transporter activity"/>
    <property type="evidence" value="ECO:0007669"/>
    <property type="project" value="TreeGrafter"/>
</dbReference>
<evidence type="ECO:0000313" key="2">
    <source>
        <dbReference type="EMBL" id="EKK03558.1"/>
    </source>
</evidence>
<feature type="transmembrane region" description="Helical" evidence="1">
    <location>
        <begin position="1051"/>
        <end position="1072"/>
    </location>
</feature>
<dbReference type="Gene3D" id="3.30.70.1320">
    <property type="entry name" value="Multidrug efflux transporter AcrB pore domain like"/>
    <property type="match status" value="1"/>
</dbReference>
<gene>
    <name evidence="2" type="ORF">RBSH_01007</name>
</gene>
<dbReference type="InterPro" id="IPR001036">
    <property type="entry name" value="Acrflvin-R"/>
</dbReference>
<keyword evidence="1" id="KW-0812">Transmembrane</keyword>
<feature type="transmembrane region" description="Helical" evidence="1">
    <location>
        <begin position="619"/>
        <end position="638"/>
    </location>
</feature>
<feature type="transmembrane region" description="Helical" evidence="1">
    <location>
        <begin position="470"/>
        <end position="488"/>
    </location>
</feature>
<organism evidence="2 3">
    <name type="scientific">Rhodopirellula baltica SH28</name>
    <dbReference type="NCBI Taxonomy" id="993517"/>
    <lineage>
        <taxon>Bacteria</taxon>
        <taxon>Pseudomonadati</taxon>
        <taxon>Planctomycetota</taxon>
        <taxon>Planctomycetia</taxon>
        <taxon>Pirellulales</taxon>
        <taxon>Pirellulaceae</taxon>
        <taxon>Rhodopirellula</taxon>
    </lineage>
</organism>
<accession>K5DM62</accession>
<feature type="transmembrane region" description="Helical" evidence="1">
    <location>
        <begin position="32"/>
        <end position="50"/>
    </location>
</feature>
<feature type="transmembrane region" description="Helical" evidence="1">
    <location>
        <begin position="950"/>
        <end position="969"/>
    </location>
</feature>
<dbReference type="Gene3D" id="3.30.70.1430">
    <property type="entry name" value="Multidrug efflux transporter AcrB pore domain"/>
    <property type="match status" value="2"/>
</dbReference>
<dbReference type="Proteomes" id="UP000007993">
    <property type="component" value="Unassembled WGS sequence"/>
</dbReference>
<comment type="caution">
    <text evidence="2">The sequence shown here is derived from an EMBL/GenBank/DDBJ whole genome shotgun (WGS) entry which is preliminary data.</text>
</comment>
<dbReference type="PRINTS" id="PR00702">
    <property type="entry name" value="ACRIFLAVINRP"/>
</dbReference>
<evidence type="ECO:0000256" key="1">
    <source>
        <dbReference type="SAM" id="Phobius"/>
    </source>
</evidence>
<dbReference type="PANTHER" id="PTHR32063:SF4">
    <property type="entry name" value="SLR6043 PROTEIN"/>
    <property type="match status" value="1"/>
</dbReference>
<name>K5DM62_RHOBT</name>
<dbReference type="SUPFAM" id="SSF82714">
    <property type="entry name" value="Multidrug efflux transporter AcrB TolC docking domain, DN and DC subdomains"/>
    <property type="match status" value="2"/>
</dbReference>
<feature type="transmembrane region" description="Helical" evidence="1">
    <location>
        <begin position="500"/>
        <end position="522"/>
    </location>
</feature>
<keyword evidence="1" id="KW-0472">Membrane</keyword>
<reference evidence="2 3" key="1">
    <citation type="journal article" date="2013" name="Mar. Genomics">
        <title>Expression of sulfatases in Rhodopirellula baltica and the diversity of sulfatases in the genus Rhodopirellula.</title>
        <authorList>
            <person name="Wegner C.E."/>
            <person name="Richter-Heitmann T."/>
            <person name="Klindworth A."/>
            <person name="Klockow C."/>
            <person name="Richter M."/>
            <person name="Achstetter T."/>
            <person name="Glockner F.O."/>
            <person name="Harder J."/>
        </authorList>
    </citation>
    <scope>NUCLEOTIDE SEQUENCE [LARGE SCALE GENOMIC DNA]</scope>
    <source>
        <strain evidence="2 3">SH28</strain>
    </source>
</reference>
<dbReference type="PATRIC" id="fig|993517.3.peg.1103"/>
<proteinExistence type="predicted"/>
<dbReference type="Gene3D" id="1.20.1640.10">
    <property type="entry name" value="Multidrug efflux transporter AcrB transmembrane domain"/>
    <property type="match status" value="2"/>
</dbReference>
<feature type="transmembrane region" description="Helical" evidence="1">
    <location>
        <begin position="975"/>
        <end position="995"/>
    </location>
</feature>
<feature type="transmembrane region" description="Helical" evidence="1">
    <location>
        <begin position="1078"/>
        <end position="1100"/>
    </location>
</feature>
<dbReference type="SUPFAM" id="SSF82693">
    <property type="entry name" value="Multidrug efflux transporter AcrB pore domain, PN1, PN2, PC1 and PC2 subdomains"/>
    <property type="match status" value="2"/>
</dbReference>
<feature type="transmembrane region" description="Helical" evidence="1">
    <location>
        <begin position="565"/>
        <end position="584"/>
    </location>
</feature>
<dbReference type="AlphaFoldDB" id="K5DM62"/>
<dbReference type="Pfam" id="PF00873">
    <property type="entry name" value="ACR_tran"/>
    <property type="match status" value="2"/>
</dbReference>
<dbReference type="Gene3D" id="3.30.2090.10">
    <property type="entry name" value="Multidrug efflux transporter AcrB TolC docking domain, DN and DC subdomains"/>
    <property type="match status" value="2"/>
</dbReference>
<feature type="transmembrane region" description="Helical" evidence="1">
    <location>
        <begin position="391"/>
        <end position="414"/>
    </location>
</feature>
<feature type="transmembrane region" description="Helical" evidence="1">
    <location>
        <begin position="534"/>
        <end position="553"/>
    </location>
</feature>